<name>A0ABT8D4G0_9FLAO</name>
<proteinExistence type="predicted"/>
<reference evidence="2" key="1">
    <citation type="journal article" date="2019" name="Int. J. Syst. Evol. Microbiol.">
        <title>The Global Catalogue of Microorganisms (GCM) 10K type strain sequencing project: providing services to taxonomists for standard genome sequencing and annotation.</title>
        <authorList>
            <consortium name="The Broad Institute Genomics Platform"/>
            <consortium name="The Broad Institute Genome Sequencing Center for Infectious Disease"/>
            <person name="Wu L."/>
            <person name="Ma J."/>
        </authorList>
    </citation>
    <scope>NUCLEOTIDE SEQUENCE [LARGE SCALE GENOMIC DNA]</scope>
    <source>
        <strain evidence="2">CECT 7184</strain>
    </source>
</reference>
<gene>
    <name evidence="1" type="ORF">QW060_25635</name>
</gene>
<evidence type="ECO:0000313" key="2">
    <source>
        <dbReference type="Proteomes" id="UP001242368"/>
    </source>
</evidence>
<evidence type="ECO:0000313" key="1">
    <source>
        <dbReference type="EMBL" id="MDN3710242.1"/>
    </source>
</evidence>
<organism evidence="1 2">
    <name type="scientific">Paenimyroides ceti</name>
    <dbReference type="NCBI Taxonomy" id="395087"/>
    <lineage>
        <taxon>Bacteria</taxon>
        <taxon>Pseudomonadati</taxon>
        <taxon>Bacteroidota</taxon>
        <taxon>Flavobacteriia</taxon>
        <taxon>Flavobacteriales</taxon>
        <taxon>Flavobacteriaceae</taxon>
        <taxon>Paenimyroides</taxon>
    </lineage>
</organism>
<dbReference type="Proteomes" id="UP001242368">
    <property type="component" value="Unassembled WGS sequence"/>
</dbReference>
<dbReference type="EMBL" id="JAUFQU010000080">
    <property type="protein sequence ID" value="MDN3710242.1"/>
    <property type="molecule type" value="Genomic_DNA"/>
</dbReference>
<protein>
    <submittedName>
        <fullName evidence="1">Uncharacterized protein</fullName>
    </submittedName>
</protein>
<keyword evidence="2" id="KW-1185">Reference proteome</keyword>
<sequence length="50" mass="5736">MQYGIFQVLPYLGVTVVCERKYVCTRISGNTSIKEWCAYGFSVSDCLRSY</sequence>
<accession>A0ABT8D4G0</accession>
<dbReference type="RefSeq" id="WP_290365468.1">
    <property type="nucleotide sequence ID" value="NZ_JAUFQU010000080.1"/>
</dbReference>
<comment type="caution">
    <text evidence="1">The sequence shown here is derived from an EMBL/GenBank/DDBJ whole genome shotgun (WGS) entry which is preliminary data.</text>
</comment>